<dbReference type="AlphaFoldDB" id="A0A1W6EWC1"/>
<proteinExistence type="evidence at transcript level"/>
<reference evidence="1" key="1">
    <citation type="submission" date="2017-02" db="EMBL/GenBank/DDBJ databases">
        <title>Parasitoid Jewel Wasp Mounts Multi-Pronged Neurochemical Attack to Hijack a Host Brain.</title>
        <authorList>
            <person name="Arvidson R.S."/>
            <person name="Kaiser M."/>
            <person name="Libersat F."/>
            <person name="Adams M.E."/>
        </authorList>
    </citation>
    <scope>NUCLEOTIDE SEQUENCE</scope>
    <source>
        <strain evidence="1">238</strain>
    </source>
</reference>
<dbReference type="EMBL" id="KY563611">
    <property type="protein sequence ID" value="ARK20020.1"/>
    <property type="molecule type" value="mRNA"/>
</dbReference>
<sequence length="119" mass="13785">MRQSFLPLYAPFTIMNIFAELLLSTLQESIDGVIYKLCLNKPYLAKSRPSVIKAYMKSSKYWPMILDEEQAKSLYQPWWKIDNYYIQLTGESADRQLLHSADWGIGTIRVGADTQCQAR</sequence>
<protein>
    <submittedName>
        <fullName evidence="1">Venom protein</fullName>
    </submittedName>
</protein>
<organism evidence="1">
    <name type="scientific">Ampulex compressa</name>
    <name type="common">Emerald cockroach wasp</name>
    <dbReference type="NCBI Taxonomy" id="860918"/>
    <lineage>
        <taxon>Eukaryota</taxon>
        <taxon>Metazoa</taxon>
        <taxon>Ecdysozoa</taxon>
        <taxon>Arthropoda</taxon>
        <taxon>Hexapoda</taxon>
        <taxon>Insecta</taxon>
        <taxon>Pterygota</taxon>
        <taxon>Neoptera</taxon>
        <taxon>Endopterygota</taxon>
        <taxon>Hymenoptera</taxon>
        <taxon>Apocrita</taxon>
        <taxon>Aculeata</taxon>
        <taxon>Apoidea</taxon>
        <taxon>Ampulicidae</taxon>
        <taxon>Ampulicini</taxon>
        <taxon>Ampulex</taxon>
    </lineage>
</organism>
<accession>A0A1W6EWC1</accession>
<evidence type="ECO:0000313" key="1">
    <source>
        <dbReference type="EMBL" id="ARK20020.1"/>
    </source>
</evidence>
<name>A0A1W6EWC1_AMPCP</name>